<feature type="region of interest" description="Disordered" evidence="1">
    <location>
        <begin position="1"/>
        <end position="37"/>
    </location>
</feature>
<evidence type="ECO:0000313" key="3">
    <source>
        <dbReference type="Proteomes" id="UP000800094"/>
    </source>
</evidence>
<dbReference type="RefSeq" id="XP_033691319.1">
    <property type="nucleotide sequence ID" value="XM_033820499.1"/>
</dbReference>
<accession>A0A6A6J0F3</accession>
<feature type="compositionally biased region" description="Polar residues" evidence="1">
    <location>
        <begin position="1"/>
        <end position="15"/>
    </location>
</feature>
<dbReference type="GeneID" id="54573829"/>
<dbReference type="Proteomes" id="UP000800094">
    <property type="component" value="Unassembled WGS sequence"/>
</dbReference>
<keyword evidence="3" id="KW-1185">Reference proteome</keyword>
<feature type="region of interest" description="Disordered" evidence="1">
    <location>
        <begin position="60"/>
        <end position="88"/>
    </location>
</feature>
<gene>
    <name evidence="2" type="ORF">BU26DRAFT_18988</name>
</gene>
<reference evidence="2" key="1">
    <citation type="journal article" date="2020" name="Stud. Mycol.">
        <title>101 Dothideomycetes genomes: a test case for predicting lifestyles and emergence of pathogens.</title>
        <authorList>
            <person name="Haridas S."/>
            <person name="Albert R."/>
            <person name="Binder M."/>
            <person name="Bloem J."/>
            <person name="Labutti K."/>
            <person name="Salamov A."/>
            <person name="Andreopoulos B."/>
            <person name="Baker S."/>
            <person name="Barry K."/>
            <person name="Bills G."/>
            <person name="Bluhm B."/>
            <person name="Cannon C."/>
            <person name="Castanera R."/>
            <person name="Culley D."/>
            <person name="Daum C."/>
            <person name="Ezra D."/>
            <person name="Gonzalez J."/>
            <person name="Henrissat B."/>
            <person name="Kuo A."/>
            <person name="Liang C."/>
            <person name="Lipzen A."/>
            <person name="Lutzoni F."/>
            <person name="Magnuson J."/>
            <person name="Mondo S."/>
            <person name="Nolan M."/>
            <person name="Ohm R."/>
            <person name="Pangilinan J."/>
            <person name="Park H.-J."/>
            <person name="Ramirez L."/>
            <person name="Alfaro M."/>
            <person name="Sun H."/>
            <person name="Tritt A."/>
            <person name="Yoshinaga Y."/>
            <person name="Zwiers L.-H."/>
            <person name="Turgeon B."/>
            <person name="Goodwin S."/>
            <person name="Spatafora J."/>
            <person name="Crous P."/>
            <person name="Grigoriev I."/>
        </authorList>
    </citation>
    <scope>NUCLEOTIDE SEQUENCE</scope>
    <source>
        <strain evidence="2">CBS 122368</strain>
    </source>
</reference>
<name>A0A6A6J0F3_9PLEO</name>
<dbReference type="AlphaFoldDB" id="A0A6A6J0F3"/>
<evidence type="ECO:0000313" key="2">
    <source>
        <dbReference type="EMBL" id="KAF2256315.1"/>
    </source>
</evidence>
<evidence type="ECO:0000256" key="1">
    <source>
        <dbReference type="SAM" id="MobiDB-lite"/>
    </source>
</evidence>
<sequence length="143" mass="15649">MRHSKQPSINLQSPTAPLAAKATTHPPHSNNPHPPVSLISSSLTAAPYFQALHIPFPGTRHWKSSPTPRIQLQPQPTPCPSTTPRAPTYAPHTIPHATQHIPVFRSPVLTSLIPLPDIAKSYWSSTRIRAVRCDRTDATNTLA</sequence>
<protein>
    <submittedName>
        <fullName evidence="2">Uncharacterized protein</fullName>
    </submittedName>
</protein>
<proteinExistence type="predicted"/>
<dbReference type="EMBL" id="ML987189">
    <property type="protein sequence ID" value="KAF2256315.1"/>
    <property type="molecule type" value="Genomic_DNA"/>
</dbReference>
<organism evidence="2 3">
    <name type="scientific">Trematosphaeria pertusa</name>
    <dbReference type="NCBI Taxonomy" id="390896"/>
    <lineage>
        <taxon>Eukaryota</taxon>
        <taxon>Fungi</taxon>
        <taxon>Dikarya</taxon>
        <taxon>Ascomycota</taxon>
        <taxon>Pezizomycotina</taxon>
        <taxon>Dothideomycetes</taxon>
        <taxon>Pleosporomycetidae</taxon>
        <taxon>Pleosporales</taxon>
        <taxon>Massarineae</taxon>
        <taxon>Trematosphaeriaceae</taxon>
        <taxon>Trematosphaeria</taxon>
    </lineage>
</organism>